<reference evidence="1" key="1">
    <citation type="submission" date="2018-10" db="EMBL/GenBank/DDBJ databases">
        <title>Hidden diversity of soil giant viruses.</title>
        <authorList>
            <person name="Schulz F."/>
            <person name="Alteio L."/>
            <person name="Goudeau D."/>
            <person name="Ryan E.M."/>
            <person name="Malmstrom R.R."/>
            <person name="Blanchard J."/>
            <person name="Woyke T."/>
        </authorList>
    </citation>
    <scope>NUCLEOTIDE SEQUENCE</scope>
    <source>
        <strain evidence="1">FNV1</strain>
    </source>
</reference>
<sequence>MASQLQLASSFGKVTGAFENVTSDMKHLTTNLTKTKNKVAQLGNGLIEIAESIDDIIKITEKVSDGINTVKTLTIEYNELVLDKISKQDIQLNKLNTVNKVLLFDKMQRDFVQGLSDIYREYNNSIEEMLEERVEQMPIYLRLDLNSIISAYNEYSKNVNSKKNYVQELKEIILPNIQQWYSDSNYGKWDWDFFVWFHRLNGQRNGFSHLFYGKEDPQYKQKLTELSGNFDNEELVQSIHKLNDYKSYLIEFIKDETS</sequence>
<organism evidence="1">
    <name type="scientific">Faunusvirus sp</name>
    <dbReference type="NCBI Taxonomy" id="2487766"/>
    <lineage>
        <taxon>Viruses</taxon>
        <taxon>Varidnaviria</taxon>
        <taxon>Bamfordvirae</taxon>
        <taxon>Nucleocytoviricota</taxon>
        <taxon>Megaviricetes</taxon>
        <taxon>Imitervirales</taxon>
        <taxon>Mimiviridae</taxon>
    </lineage>
</organism>
<name>A0A3G4ZXM8_9VIRU</name>
<dbReference type="EMBL" id="MK072166">
    <property type="protein sequence ID" value="AYV79665.1"/>
    <property type="molecule type" value="Genomic_DNA"/>
</dbReference>
<accession>A0A3G4ZXM8</accession>
<protein>
    <submittedName>
        <fullName evidence="1">Uncharacterized protein</fullName>
    </submittedName>
</protein>
<gene>
    <name evidence="1" type="ORF">Faunusvirus35_4</name>
</gene>
<proteinExistence type="predicted"/>
<evidence type="ECO:0000313" key="1">
    <source>
        <dbReference type="EMBL" id="AYV79665.1"/>
    </source>
</evidence>